<dbReference type="PATRIC" id="fig|1208921.3.peg.667"/>
<dbReference type="GO" id="GO:0005524">
    <property type="term" value="F:ATP binding"/>
    <property type="evidence" value="ECO:0007669"/>
    <property type="project" value="UniProtKB-KW"/>
</dbReference>
<evidence type="ECO:0000256" key="4">
    <source>
        <dbReference type="PIRSR" id="PIRSR006806-1"/>
    </source>
</evidence>
<dbReference type="EC" id="6.3.3.2" evidence="5"/>
<dbReference type="RefSeq" id="WP_015389860.1">
    <property type="nucleotide sequence ID" value="NC_020284.1"/>
</dbReference>
<evidence type="ECO:0000256" key="2">
    <source>
        <dbReference type="ARBA" id="ARBA00022741"/>
    </source>
</evidence>
<dbReference type="STRING" id="1208921.ST1E_0125"/>
<gene>
    <name evidence="6" type="ORF">ST1E_0125</name>
</gene>
<dbReference type="PANTHER" id="PTHR23407">
    <property type="entry name" value="ATPASE INHIBITOR/5-FORMYLTETRAHYDROFOLATE CYCLO-LIGASE"/>
    <property type="match status" value="1"/>
</dbReference>
<evidence type="ECO:0000256" key="1">
    <source>
        <dbReference type="ARBA" id="ARBA00010638"/>
    </source>
</evidence>
<dbReference type="Pfam" id="PF01812">
    <property type="entry name" value="5-FTHF_cyc-lig"/>
    <property type="match status" value="1"/>
</dbReference>
<dbReference type="Gene3D" id="3.40.50.10420">
    <property type="entry name" value="NagB/RpiA/CoA transferase-like"/>
    <property type="match status" value="1"/>
</dbReference>
<evidence type="ECO:0000313" key="7">
    <source>
        <dbReference type="Proteomes" id="UP000011658"/>
    </source>
</evidence>
<keyword evidence="2 4" id="KW-0547">Nucleotide-binding</keyword>
<dbReference type="GO" id="GO:0009396">
    <property type="term" value="P:folic acid-containing compound biosynthetic process"/>
    <property type="evidence" value="ECO:0007669"/>
    <property type="project" value="TreeGrafter"/>
</dbReference>
<accession>M1LZ85</accession>
<keyword evidence="3 4" id="KW-0067">ATP-binding</keyword>
<dbReference type="InterPro" id="IPR037171">
    <property type="entry name" value="NagB/RpiA_transferase-like"/>
</dbReference>
<feature type="binding site" evidence="4">
    <location>
        <begin position="138"/>
        <end position="146"/>
    </location>
    <ligand>
        <name>ATP</name>
        <dbReference type="ChEBI" id="CHEBI:30616"/>
    </ligand>
</feature>
<name>M1LZ85_9PROT</name>
<protein>
    <recommendedName>
        <fullName evidence="5">5-formyltetrahydrofolate cyclo-ligase</fullName>
        <ecNumber evidence="5">6.3.3.2</ecNumber>
    </recommendedName>
</protein>
<dbReference type="HOGENOM" id="CLU_066245_0_1_4"/>
<reference evidence="6 7" key="1">
    <citation type="journal article" date="2013" name="Genome Biol. Evol.">
        <title>Genome evolution and phylogenomic analysis of candidatus kinetoplastibacterium, the betaproteobacterial endosymbionts of strigomonas and angomonas.</title>
        <authorList>
            <person name="Alves J.M."/>
            <person name="Serrano M.G."/>
            <person name="Maia da Silva F."/>
            <person name="Voegtly L.J."/>
            <person name="Matveyev A.V."/>
            <person name="Teixeira M.M."/>
            <person name="Camargo E.P."/>
            <person name="Buck G.A."/>
        </authorList>
    </citation>
    <scope>NUCLEOTIDE SEQUENCE [LARGE SCALE GENOMIC DNA]</scope>
    <source>
        <strain evidence="6 7">TCC219</strain>
    </source>
</reference>
<dbReference type="SUPFAM" id="SSF100950">
    <property type="entry name" value="NagB/RpiA/CoA transferase-like"/>
    <property type="match status" value="1"/>
</dbReference>
<dbReference type="eggNOG" id="COG0212">
    <property type="taxonomic scope" value="Bacteria"/>
</dbReference>
<evidence type="ECO:0000256" key="5">
    <source>
        <dbReference type="RuleBase" id="RU361279"/>
    </source>
</evidence>
<dbReference type="EMBL" id="CP003806">
    <property type="protein sequence ID" value="AGF49376.1"/>
    <property type="molecule type" value="Genomic_DNA"/>
</dbReference>
<evidence type="ECO:0000256" key="3">
    <source>
        <dbReference type="ARBA" id="ARBA00022840"/>
    </source>
</evidence>
<dbReference type="AlphaFoldDB" id="M1LZ85"/>
<comment type="similarity">
    <text evidence="1 5">Belongs to the 5-formyltetrahydrofolate cyclo-ligase family.</text>
</comment>
<evidence type="ECO:0000313" key="6">
    <source>
        <dbReference type="EMBL" id="AGF49376.1"/>
    </source>
</evidence>
<keyword evidence="5" id="KW-0479">Metal-binding</keyword>
<keyword evidence="5" id="KW-0460">Magnesium</keyword>
<dbReference type="KEGG" id="kga:ST1E_0125"/>
<dbReference type="GO" id="GO:0030272">
    <property type="term" value="F:5-formyltetrahydrofolate cyclo-ligase activity"/>
    <property type="evidence" value="ECO:0007669"/>
    <property type="project" value="UniProtKB-EC"/>
</dbReference>
<organism evidence="6 7">
    <name type="scientific">Candidatus Kinetoplastidibacterium galati TCC219</name>
    <dbReference type="NCBI Taxonomy" id="1208921"/>
    <lineage>
        <taxon>Bacteria</taxon>
        <taxon>Pseudomonadati</taxon>
        <taxon>Pseudomonadota</taxon>
        <taxon>Betaproteobacteria</taxon>
        <taxon>Candidatus Kinetoplastidibacterium</taxon>
    </lineage>
</organism>
<keyword evidence="7" id="KW-1185">Reference proteome</keyword>
<dbReference type="GO" id="GO:0035999">
    <property type="term" value="P:tetrahydrofolate interconversion"/>
    <property type="evidence" value="ECO:0007669"/>
    <property type="project" value="TreeGrafter"/>
</dbReference>
<dbReference type="NCBIfam" id="TIGR02727">
    <property type="entry name" value="MTHFS_bact"/>
    <property type="match status" value="1"/>
</dbReference>
<keyword evidence="6" id="KW-0436">Ligase</keyword>
<comment type="catalytic activity">
    <reaction evidence="5">
        <text>(6S)-5-formyl-5,6,7,8-tetrahydrofolate + ATP = (6R)-5,10-methenyltetrahydrofolate + ADP + phosphate</text>
        <dbReference type="Rhea" id="RHEA:10488"/>
        <dbReference type="ChEBI" id="CHEBI:30616"/>
        <dbReference type="ChEBI" id="CHEBI:43474"/>
        <dbReference type="ChEBI" id="CHEBI:57455"/>
        <dbReference type="ChEBI" id="CHEBI:57457"/>
        <dbReference type="ChEBI" id="CHEBI:456216"/>
        <dbReference type="EC" id="6.3.3.2"/>
    </reaction>
</comment>
<proteinExistence type="inferred from homology"/>
<dbReference type="Proteomes" id="UP000011658">
    <property type="component" value="Chromosome"/>
</dbReference>
<dbReference type="InterPro" id="IPR024185">
    <property type="entry name" value="FTHF_cligase-like_sf"/>
</dbReference>
<feature type="binding site" evidence="4">
    <location>
        <position position="62"/>
    </location>
    <ligand>
        <name>substrate</name>
    </ligand>
</feature>
<dbReference type="PIRSF" id="PIRSF006806">
    <property type="entry name" value="FTHF_cligase"/>
    <property type="match status" value="1"/>
</dbReference>
<comment type="cofactor">
    <cofactor evidence="5">
        <name>Mg(2+)</name>
        <dbReference type="ChEBI" id="CHEBI:18420"/>
    </cofactor>
</comment>
<dbReference type="GO" id="GO:0046872">
    <property type="term" value="F:metal ion binding"/>
    <property type="evidence" value="ECO:0007669"/>
    <property type="project" value="UniProtKB-KW"/>
</dbReference>
<dbReference type="InterPro" id="IPR002698">
    <property type="entry name" value="FTHF_cligase"/>
</dbReference>
<dbReference type="PANTHER" id="PTHR23407:SF1">
    <property type="entry name" value="5-FORMYLTETRAHYDROFOLATE CYCLO-LIGASE"/>
    <property type="match status" value="1"/>
</dbReference>
<sequence length="200" mass="23048">MTNKKIRSVLKNKRLEMSREDRDMGSYKIQKKLFLWISNIAAKSLKIGNIIQVTTFWPMPLEPNIIWLNNKLTELDNVKLSLPVTKDSDKYLEFKEWNRSISLIKGKYGILEPDSKYIITRPDIILVPTLGYSNTGDRIGYGSGYYDRTLSELISKKYRFVTIGIAWDHGLIEGPYKAASHDIKLDAIITPRGWVKNPPE</sequence>
<dbReference type="OrthoDB" id="9801938at2"/>